<proteinExistence type="predicted"/>
<gene>
    <name evidence="2" type="ORF">BRADI_2g25765v3</name>
</gene>
<sequence>MTGAATSAPTPAVLPRLLPLCCHRAPCHRALRHVPPRPLTLRLSAAIHDDVDFPSWLHVKAEIGDTDPWLLESAVLARTFFSGASPGHYYGVRRRATARGGETRAARGGSRQRAETRAGGQRAAARSSAQTRGWCVATAGRLLAVARGGSEDTRRRQGWRAEAVKVPGGGGSRQRAETGPACGGDGGGARRRGLPAAQRGRRRWMHRQKRCVARGEREEA</sequence>
<evidence type="ECO:0000256" key="1">
    <source>
        <dbReference type="SAM" id="MobiDB-lite"/>
    </source>
</evidence>
<feature type="region of interest" description="Disordered" evidence="1">
    <location>
        <begin position="95"/>
        <end position="130"/>
    </location>
</feature>
<name>A0A2K2DAI9_BRADI</name>
<reference evidence="3" key="3">
    <citation type="submission" date="2018-08" db="UniProtKB">
        <authorList>
            <consortium name="EnsemblPlants"/>
        </authorList>
    </citation>
    <scope>IDENTIFICATION</scope>
    <source>
        <strain evidence="3">cv. Bd21</strain>
    </source>
</reference>
<dbReference type="EMBL" id="CM000881">
    <property type="protein sequence ID" value="PNT71290.1"/>
    <property type="molecule type" value="Genomic_DNA"/>
</dbReference>
<organism evidence="2">
    <name type="scientific">Brachypodium distachyon</name>
    <name type="common">Purple false brome</name>
    <name type="synonym">Trachynia distachya</name>
    <dbReference type="NCBI Taxonomy" id="15368"/>
    <lineage>
        <taxon>Eukaryota</taxon>
        <taxon>Viridiplantae</taxon>
        <taxon>Streptophyta</taxon>
        <taxon>Embryophyta</taxon>
        <taxon>Tracheophyta</taxon>
        <taxon>Spermatophyta</taxon>
        <taxon>Magnoliopsida</taxon>
        <taxon>Liliopsida</taxon>
        <taxon>Poales</taxon>
        <taxon>Poaceae</taxon>
        <taxon>BOP clade</taxon>
        <taxon>Pooideae</taxon>
        <taxon>Stipodae</taxon>
        <taxon>Brachypodieae</taxon>
        <taxon>Brachypodium</taxon>
    </lineage>
</organism>
<reference evidence="2 3" key="1">
    <citation type="journal article" date="2010" name="Nature">
        <title>Genome sequencing and analysis of the model grass Brachypodium distachyon.</title>
        <authorList>
            <consortium name="International Brachypodium Initiative"/>
        </authorList>
    </citation>
    <scope>NUCLEOTIDE SEQUENCE [LARGE SCALE GENOMIC DNA]</scope>
    <source>
        <strain evidence="2 3">Bd21</strain>
    </source>
</reference>
<dbReference type="AlphaFoldDB" id="A0A2K2DAI9"/>
<dbReference type="EnsemblPlants" id="PNT71290">
    <property type="protein sequence ID" value="PNT71290"/>
    <property type="gene ID" value="BRADI_2g25765v3"/>
</dbReference>
<evidence type="ECO:0000313" key="4">
    <source>
        <dbReference type="Proteomes" id="UP000008810"/>
    </source>
</evidence>
<reference evidence="2" key="2">
    <citation type="submission" date="2017-06" db="EMBL/GenBank/DDBJ databases">
        <title>WGS assembly of Brachypodium distachyon.</title>
        <authorList>
            <consortium name="The International Brachypodium Initiative"/>
            <person name="Lucas S."/>
            <person name="Harmon-Smith M."/>
            <person name="Lail K."/>
            <person name="Tice H."/>
            <person name="Grimwood J."/>
            <person name="Bruce D."/>
            <person name="Barry K."/>
            <person name="Shu S."/>
            <person name="Lindquist E."/>
            <person name="Wang M."/>
            <person name="Pitluck S."/>
            <person name="Vogel J.P."/>
            <person name="Garvin D.F."/>
            <person name="Mockler T.C."/>
            <person name="Schmutz J."/>
            <person name="Rokhsar D."/>
            <person name="Bevan M.W."/>
        </authorList>
    </citation>
    <scope>NUCLEOTIDE SEQUENCE</scope>
    <source>
        <strain evidence="2">Bd21</strain>
    </source>
</reference>
<evidence type="ECO:0000313" key="2">
    <source>
        <dbReference type="EMBL" id="PNT71290.1"/>
    </source>
</evidence>
<feature type="non-terminal residue" evidence="2">
    <location>
        <position position="220"/>
    </location>
</feature>
<keyword evidence="4" id="KW-1185">Reference proteome</keyword>
<accession>A0A2K2DAI9</accession>
<dbReference type="Gramene" id="PNT71290">
    <property type="protein sequence ID" value="PNT71290"/>
    <property type="gene ID" value="BRADI_2g25765v3"/>
</dbReference>
<feature type="region of interest" description="Disordered" evidence="1">
    <location>
        <begin position="164"/>
        <end position="220"/>
    </location>
</feature>
<feature type="compositionally biased region" description="Basic residues" evidence="1">
    <location>
        <begin position="189"/>
        <end position="212"/>
    </location>
</feature>
<evidence type="ECO:0000313" key="3">
    <source>
        <dbReference type="EnsemblPlants" id="PNT71290"/>
    </source>
</evidence>
<dbReference type="Proteomes" id="UP000008810">
    <property type="component" value="Chromosome 2"/>
</dbReference>
<protein>
    <submittedName>
        <fullName evidence="2 3">Uncharacterized protein</fullName>
    </submittedName>
</protein>
<feature type="compositionally biased region" description="Low complexity" evidence="1">
    <location>
        <begin position="106"/>
        <end position="130"/>
    </location>
</feature>
<dbReference type="InParanoid" id="A0A2K2DAI9"/>